<dbReference type="EMBL" id="DVOB01000170">
    <property type="protein sequence ID" value="HIU96642.1"/>
    <property type="molecule type" value="Genomic_DNA"/>
</dbReference>
<keyword evidence="2" id="KW-1003">Cell membrane</keyword>
<feature type="transmembrane region" description="Helical" evidence="6">
    <location>
        <begin position="182"/>
        <end position="203"/>
    </location>
</feature>
<feature type="transmembrane region" description="Helical" evidence="6">
    <location>
        <begin position="262"/>
        <end position="285"/>
    </location>
</feature>
<dbReference type="GO" id="GO:0005886">
    <property type="term" value="C:plasma membrane"/>
    <property type="evidence" value="ECO:0007669"/>
    <property type="project" value="UniProtKB-SubCell"/>
</dbReference>
<dbReference type="PANTHER" id="PTHR30250:SF26">
    <property type="entry name" value="PSMA PROTEIN"/>
    <property type="match status" value="1"/>
</dbReference>
<comment type="subcellular location">
    <subcellularLocation>
        <location evidence="1">Cell membrane</location>
        <topology evidence="1">Multi-pass membrane protein</topology>
    </subcellularLocation>
</comment>
<gene>
    <name evidence="7" type="ORF">IAD25_08075</name>
</gene>
<evidence type="ECO:0000256" key="5">
    <source>
        <dbReference type="ARBA" id="ARBA00023136"/>
    </source>
</evidence>
<feature type="transmembrane region" description="Helical" evidence="6">
    <location>
        <begin position="90"/>
        <end position="112"/>
    </location>
</feature>
<feature type="transmembrane region" description="Helical" evidence="6">
    <location>
        <begin position="306"/>
        <end position="324"/>
    </location>
</feature>
<dbReference type="InterPro" id="IPR050833">
    <property type="entry name" value="Poly_Biosynth_Transport"/>
</dbReference>
<feature type="transmembrane region" description="Helical" evidence="6">
    <location>
        <begin position="12"/>
        <end position="37"/>
    </location>
</feature>
<keyword evidence="4 6" id="KW-1133">Transmembrane helix</keyword>
<evidence type="ECO:0000313" key="7">
    <source>
        <dbReference type="EMBL" id="HIU96642.1"/>
    </source>
</evidence>
<feature type="transmembrane region" description="Helical" evidence="6">
    <location>
        <begin position="376"/>
        <end position="393"/>
    </location>
</feature>
<evidence type="ECO:0000256" key="3">
    <source>
        <dbReference type="ARBA" id="ARBA00022692"/>
    </source>
</evidence>
<evidence type="ECO:0000313" key="8">
    <source>
        <dbReference type="Proteomes" id="UP000824130"/>
    </source>
</evidence>
<proteinExistence type="predicted"/>
<sequence length="516" mass="57971">MRSKSALKNILANLILQITAAISGLILPRFFIIAYGSTMNGMIVSVTQFISYMALVEAGVSAASIVGLYKPLADNNIVEVNRILSATKRFYYRSGIFYIALLVILVAAYPLLVKNQIDEGLTRFMIIILASSNIVDYFFLGKYKVLLMANQKGYVIMLAQTLGTALNAVITVILILQGCNVLLVKLVATVIYILRFIIVWLYVRKHYKYVSFNEKPNYRAINQRWAALFHQVTAVIVNNTSVVVMTLFMGVKALVEISVYNVYNMVGNAVSLLVGSFNSGLQSGFGELLSRGDRKALDKAYSNYEYLTYMVVFWAYTCMGLLIMPFIQLYTRSFTDAVYVRDEIAFMFVLVGIAQNIRIPSITLISAAGHYKQTRWRAAIEVAIIVGVSLILVKPYGMLGVLIGSFCSFLYRGIDIVYYNTTRIMLGSWKRTLKRIVRNLLTLVILMAAGRAVTNLAVEGYLQWFICAVIVAIVSMVVFAAVNAAFEKREFQVLLERINKTVRRESGRKRSDRTEK</sequence>
<feature type="transmembrane region" description="Helical" evidence="6">
    <location>
        <begin position="153"/>
        <end position="176"/>
    </location>
</feature>
<evidence type="ECO:0000256" key="4">
    <source>
        <dbReference type="ARBA" id="ARBA00022989"/>
    </source>
</evidence>
<evidence type="ECO:0000256" key="1">
    <source>
        <dbReference type="ARBA" id="ARBA00004651"/>
    </source>
</evidence>
<dbReference type="PANTHER" id="PTHR30250">
    <property type="entry name" value="PST FAMILY PREDICTED COLANIC ACID TRANSPORTER"/>
    <property type="match status" value="1"/>
</dbReference>
<keyword evidence="5 6" id="KW-0472">Membrane</keyword>
<dbReference type="Proteomes" id="UP000824130">
    <property type="component" value="Unassembled WGS sequence"/>
</dbReference>
<dbReference type="AlphaFoldDB" id="A0A9D1SVR8"/>
<organism evidence="7 8">
    <name type="scientific">Candidatus Allocopromorpha excrementipullorum</name>
    <dbReference type="NCBI Taxonomy" id="2840743"/>
    <lineage>
        <taxon>Bacteria</taxon>
        <taxon>Bacillati</taxon>
        <taxon>Bacillota</taxon>
        <taxon>Clostridia</taxon>
        <taxon>Eubacteriales</taxon>
        <taxon>Eubacteriaceae</taxon>
        <taxon>Eubacteriaceae incertae sedis</taxon>
        <taxon>Candidatus Allocopromorpha</taxon>
    </lineage>
</organism>
<feature type="transmembrane region" description="Helical" evidence="6">
    <location>
        <begin position="440"/>
        <end position="457"/>
    </location>
</feature>
<evidence type="ECO:0000256" key="2">
    <source>
        <dbReference type="ARBA" id="ARBA00022475"/>
    </source>
</evidence>
<name>A0A9D1SVR8_9FIRM</name>
<protein>
    <recommendedName>
        <fullName evidence="9">Polysaccharide biosynthesis protein C-terminal domain-containing protein</fullName>
    </recommendedName>
</protein>
<feature type="transmembrane region" description="Helical" evidence="6">
    <location>
        <begin position="224"/>
        <end position="250"/>
    </location>
</feature>
<feature type="transmembrane region" description="Helical" evidence="6">
    <location>
        <begin position="399"/>
        <end position="419"/>
    </location>
</feature>
<comment type="caution">
    <text evidence="7">The sequence shown here is derived from an EMBL/GenBank/DDBJ whole genome shotgun (WGS) entry which is preliminary data.</text>
</comment>
<feature type="transmembrane region" description="Helical" evidence="6">
    <location>
        <begin position="463"/>
        <end position="486"/>
    </location>
</feature>
<reference evidence="7" key="2">
    <citation type="journal article" date="2021" name="PeerJ">
        <title>Extensive microbial diversity within the chicken gut microbiome revealed by metagenomics and culture.</title>
        <authorList>
            <person name="Gilroy R."/>
            <person name="Ravi A."/>
            <person name="Getino M."/>
            <person name="Pursley I."/>
            <person name="Horton D.L."/>
            <person name="Alikhan N.F."/>
            <person name="Baker D."/>
            <person name="Gharbi K."/>
            <person name="Hall N."/>
            <person name="Watson M."/>
            <person name="Adriaenssens E.M."/>
            <person name="Foster-Nyarko E."/>
            <person name="Jarju S."/>
            <person name="Secka A."/>
            <person name="Antonio M."/>
            <person name="Oren A."/>
            <person name="Chaudhuri R.R."/>
            <person name="La Ragione R."/>
            <person name="Hildebrand F."/>
            <person name="Pallen M.J."/>
        </authorList>
    </citation>
    <scope>NUCLEOTIDE SEQUENCE</scope>
    <source>
        <strain evidence="7">ChiSjej4B22-8349</strain>
    </source>
</reference>
<reference evidence="7" key="1">
    <citation type="submission" date="2020-10" db="EMBL/GenBank/DDBJ databases">
        <authorList>
            <person name="Gilroy R."/>
        </authorList>
    </citation>
    <scope>NUCLEOTIDE SEQUENCE</scope>
    <source>
        <strain evidence="7">ChiSjej4B22-8349</strain>
    </source>
</reference>
<evidence type="ECO:0000256" key="6">
    <source>
        <dbReference type="SAM" id="Phobius"/>
    </source>
</evidence>
<feature type="transmembrane region" description="Helical" evidence="6">
    <location>
        <begin position="49"/>
        <end position="69"/>
    </location>
</feature>
<feature type="transmembrane region" description="Helical" evidence="6">
    <location>
        <begin position="124"/>
        <end position="141"/>
    </location>
</feature>
<evidence type="ECO:0008006" key="9">
    <source>
        <dbReference type="Google" id="ProtNLM"/>
    </source>
</evidence>
<accession>A0A9D1SVR8</accession>
<feature type="transmembrane region" description="Helical" evidence="6">
    <location>
        <begin position="344"/>
        <end position="364"/>
    </location>
</feature>
<keyword evidence="3 6" id="KW-0812">Transmembrane</keyword>